<organism evidence="2 3">
    <name type="scientific">Paratrimastix pyriformis</name>
    <dbReference type="NCBI Taxonomy" id="342808"/>
    <lineage>
        <taxon>Eukaryota</taxon>
        <taxon>Metamonada</taxon>
        <taxon>Preaxostyla</taxon>
        <taxon>Paratrimastigidae</taxon>
        <taxon>Paratrimastix</taxon>
    </lineage>
</organism>
<gene>
    <name evidence="2" type="ORF">PAPYR_8633</name>
</gene>
<keyword evidence="3" id="KW-1185">Reference proteome</keyword>
<evidence type="ECO:0000259" key="1">
    <source>
        <dbReference type="Pfam" id="PF13764"/>
    </source>
</evidence>
<evidence type="ECO:0000313" key="3">
    <source>
        <dbReference type="Proteomes" id="UP001141327"/>
    </source>
</evidence>
<dbReference type="PANTHER" id="PTHR21725:SF1">
    <property type="entry name" value="E3 UBIQUITIN-PROTEIN LIGASE UBR4"/>
    <property type="match status" value="1"/>
</dbReference>
<dbReference type="PANTHER" id="PTHR21725">
    <property type="entry name" value="E3 UBIQUITIN-PROTEIN LIGASE UBR4"/>
    <property type="match status" value="1"/>
</dbReference>
<sequence length="857" mass="95299">MVVIFRLQGLDGEATEPIVDQLEEDREEVDPEKEYGFCSILAECGGLAAMLRQLGQVADFDAQGELVGYLLRLFAHACKIRVNRRALLELKAVDTMLSVLRMAFSQTRASYVKAAQSLLLLIGQVVTEYAVMLEEHHPATAQPVASSAAFVTSTAAGPAAQQAKSQSQQSHVAMVLERLTTPAVRRTPKLPRDPAVFQSFFLVRLCLGSLRDDACGQVVEAITRILPFLTYGEPASMEALVSHFMGYLNFDEYDAGKHRDELHRFHLSAFVSIAQAIRNDDVGTKLKQFIFDQGVTARCAAYVMAHLPVPSEDESTEPAVTPGFPQALALLMGLASAHLATLRYLHQLPGFIGAMHSIEGQKFARQNLKHRSMCIPLMKPNDLFHETRDHLLPALPFLQSPLPIPPKQLPEHPLFHHLSSECYQSIVLLYCPTACSTCTSSASTRTFCASFIPAMSLVSLTSLSRFLSTFLELLCINNMAFFGFPYSSFYLRYCYLPGTILKDPFLCFIDELDDHRAIFRSMDQLSRLSFTSTMIPEFGKLFGYLVASEKRIPSTKLLQRISLSILRLPASPLLYREYRWRPRSRPTCGFGEPVHCFAAIRPVSKVTEHCQTASRKSDRTLHRPLSCPASAWRWYESATSAIPEPSPAKKKDRVEEKADSNPLLCALLLPTSSPRRPHCICTSPHCICTSPTATPTVAPAHAPALPLPLPLPMLPLPMLPLPMLPLPMLPLRLSLPQRKGFATPKGASLCPTDLGLKERAARVPAGPDGPRRRDFGWWIRQQHAPMFVFRTSTRWYMGTRMPNAKKSQCKGIVFLSVQSFVPLFSLFPDLSPRSTLFLVPPPFFLPLPVTIAPPLKP</sequence>
<feature type="domain" description="E3 ubiquitin ligase UBR4 C-terminal" evidence="1">
    <location>
        <begin position="1"/>
        <end position="360"/>
    </location>
</feature>
<name>A0ABQ8UA48_9EUKA</name>
<reference evidence="2" key="1">
    <citation type="journal article" date="2022" name="bioRxiv">
        <title>Genomics of Preaxostyla Flagellates Illuminates Evolutionary Transitions and the Path Towards Mitochondrial Loss.</title>
        <authorList>
            <person name="Novak L.V.F."/>
            <person name="Treitli S.C."/>
            <person name="Pyrih J."/>
            <person name="Halakuc P."/>
            <person name="Pipaliya S.V."/>
            <person name="Vacek V."/>
            <person name="Brzon O."/>
            <person name="Soukal P."/>
            <person name="Eme L."/>
            <person name="Dacks J.B."/>
            <person name="Karnkowska A."/>
            <person name="Elias M."/>
            <person name="Hampl V."/>
        </authorList>
    </citation>
    <scope>NUCLEOTIDE SEQUENCE</scope>
    <source>
        <strain evidence="2">RCP-MX</strain>
    </source>
</reference>
<dbReference type="InterPro" id="IPR045189">
    <property type="entry name" value="UBR4-like"/>
</dbReference>
<proteinExistence type="predicted"/>
<dbReference type="EMBL" id="JAPMOS010000078">
    <property type="protein sequence ID" value="KAJ4456193.1"/>
    <property type="molecule type" value="Genomic_DNA"/>
</dbReference>
<comment type="caution">
    <text evidence="2">The sequence shown here is derived from an EMBL/GenBank/DDBJ whole genome shotgun (WGS) entry which is preliminary data.</text>
</comment>
<protein>
    <submittedName>
        <fullName evidence="2">Zinc finger protein</fullName>
    </submittedName>
</protein>
<dbReference type="Proteomes" id="UP001141327">
    <property type="component" value="Unassembled WGS sequence"/>
</dbReference>
<evidence type="ECO:0000313" key="2">
    <source>
        <dbReference type="EMBL" id="KAJ4456193.1"/>
    </source>
</evidence>
<accession>A0ABQ8UA48</accession>
<dbReference type="InterPro" id="IPR025704">
    <property type="entry name" value="E3_Ub_ligase_UBR4_C"/>
</dbReference>
<dbReference type="Pfam" id="PF13764">
    <property type="entry name" value="E3_UbLigase_R4"/>
    <property type="match status" value="1"/>
</dbReference>